<dbReference type="PANTHER" id="PTHR30075:SF2">
    <property type="entry name" value="GLYCINE--TRNA LIGASE, CHLOROPLASTIC_MITOCHONDRIAL 2"/>
    <property type="match status" value="1"/>
</dbReference>
<dbReference type="Pfam" id="PF05746">
    <property type="entry name" value="DALR_1"/>
    <property type="match status" value="1"/>
</dbReference>
<keyword evidence="7 10" id="KW-0648">Protein biosynthesis</keyword>
<evidence type="ECO:0000256" key="9">
    <source>
        <dbReference type="ARBA" id="ARBA00047937"/>
    </source>
</evidence>
<dbReference type="Pfam" id="PF02092">
    <property type="entry name" value="tRNA_synt_2f"/>
    <property type="match status" value="1"/>
</dbReference>
<evidence type="ECO:0000256" key="2">
    <source>
        <dbReference type="ARBA" id="ARBA00008226"/>
    </source>
</evidence>
<dbReference type="PROSITE" id="PS50861">
    <property type="entry name" value="AA_TRNA_LIGASE_II_GLYAB"/>
    <property type="match status" value="1"/>
</dbReference>
<accession>C9LT04</accession>
<dbReference type="GO" id="GO:0004814">
    <property type="term" value="F:arginine-tRNA ligase activity"/>
    <property type="evidence" value="ECO:0007669"/>
    <property type="project" value="InterPro"/>
</dbReference>
<name>C9LT04_SELS3</name>
<reference evidence="12 15" key="2">
    <citation type="submission" date="2011-04" db="EMBL/GenBank/DDBJ databases">
        <title>The complete genome of Selenomonas sputigena DSM 20758.</title>
        <authorList>
            <consortium name="US DOE Joint Genome Institute (JGI-PGF)"/>
            <person name="Lucas S."/>
            <person name="Copeland A."/>
            <person name="Lapidus A."/>
            <person name="Bruce D."/>
            <person name="Goodwin L."/>
            <person name="Pitluck S."/>
            <person name="Peters L."/>
            <person name="Kyrpides N."/>
            <person name="Mavromatis K."/>
            <person name="Ivanova N."/>
            <person name="Ovchinnikova G."/>
            <person name="Teshima H."/>
            <person name="Detter J.C."/>
            <person name="Tapia R."/>
            <person name="Han C."/>
            <person name="Land M."/>
            <person name="Hauser L."/>
            <person name="Markowitz V."/>
            <person name="Cheng J.-F."/>
            <person name="Hugenholtz P."/>
            <person name="Woyke T."/>
            <person name="Wu D."/>
            <person name="Gronow S."/>
            <person name="Wellnitz S."/>
            <person name="Schneider S."/>
            <person name="Klenk H.-P."/>
            <person name="Eisen J.A."/>
        </authorList>
    </citation>
    <scope>NUCLEOTIDE SEQUENCE [LARGE SCALE GENOMIC DNA]</scope>
    <source>
        <strain evidence="12">ATCC 35185</strain>
        <strain evidence="15">ATCC 35185 / DSM 20758 / VPI D19B-28</strain>
    </source>
</reference>
<comment type="subunit">
    <text evidence="10">Tetramer of two alpha and two beta subunits.</text>
</comment>
<dbReference type="PANTHER" id="PTHR30075">
    <property type="entry name" value="GLYCYL-TRNA SYNTHETASE"/>
    <property type="match status" value="1"/>
</dbReference>
<keyword evidence="8 10" id="KW-0030">Aminoacyl-tRNA synthetase</keyword>
<dbReference type="RefSeq" id="WP_006191458.1">
    <property type="nucleotide sequence ID" value="NC_015437.1"/>
</dbReference>
<dbReference type="Proteomes" id="UP000003505">
    <property type="component" value="Unassembled WGS sequence"/>
</dbReference>
<dbReference type="AlphaFoldDB" id="C9LT04"/>
<evidence type="ECO:0000256" key="6">
    <source>
        <dbReference type="ARBA" id="ARBA00022840"/>
    </source>
</evidence>
<sequence length="688" mass="75425">MSKDLLLEIGTEEIPAHAMPGMLKELGENAKKALKELRLAHGAVRTLGTPRRLALVVEGLAEKQEDVAEEKRGPSVQVAFDAAGKPTKAAEGFARGQGIKAQDLVVRDGYVYALVEEAGESAEKVLAKMLPELISGLPLPNSMRWGDLDFRFIRPLRWLVALYGDRIVPFELACVKSGNTSRGHRFLSTGDFTIEDAAHYEEACEKAFVIVDPARRKALIEEGLVEAAKAHGGTAEITPNLLEEVLYLVEYPTALAGSFEDKYLALPPDAVITPMRDHQRYFPVKSADGKLLPLFLTVRNGGKEYLETVQHGNERVLRARLADAQFFFDEDRKKSLAEHLEKLKTVVFQEGLGTVYDKSLRLEKLAGKIADAIDANDAEKKAAMRAALLSKADLVTGMVTEFTELQGVMGKEYARLDGEGEDVALAIDEHYMPRFAGDAQPKTRAGLVVSLADKMDNIVATFSRGLIPTGSQDPFALRRQALGMVHSIIEAGVAISLHDLVDWTMDLLKITDAAVCEKMQADVADFMRLRLKNVLAEEGIRYDIADAVLGNVDDVRRVLLAAKAVREQLAAPGMADAVQAFVRVANLAAKAEKGEVHVDAALFETDEEKELMKAYTSARSAAESLIEAHDFVGAIDDFKDLAEPINAFFDAVMVMADDEKIRRNRLSLLKGIDDLLREAADFSKIVQA</sequence>
<evidence type="ECO:0000313" key="13">
    <source>
        <dbReference type="EMBL" id="EEX78103.1"/>
    </source>
</evidence>
<dbReference type="GO" id="GO:0005524">
    <property type="term" value="F:ATP binding"/>
    <property type="evidence" value="ECO:0007669"/>
    <property type="project" value="UniProtKB-UniRule"/>
</dbReference>
<evidence type="ECO:0000256" key="5">
    <source>
        <dbReference type="ARBA" id="ARBA00022741"/>
    </source>
</evidence>
<comment type="subcellular location">
    <subcellularLocation>
        <location evidence="1 10">Cytoplasm</location>
    </subcellularLocation>
</comment>
<evidence type="ECO:0000256" key="3">
    <source>
        <dbReference type="ARBA" id="ARBA00022490"/>
    </source>
</evidence>
<dbReference type="EC" id="6.1.1.14" evidence="10"/>
<dbReference type="EMBL" id="CP002637">
    <property type="protein sequence ID" value="AEC00553.1"/>
    <property type="molecule type" value="Genomic_DNA"/>
</dbReference>
<dbReference type="InterPro" id="IPR008909">
    <property type="entry name" value="DALR_anticod-bd"/>
</dbReference>
<dbReference type="Gene3D" id="1.10.730.10">
    <property type="entry name" value="Isoleucyl-tRNA Synthetase, Domain 1"/>
    <property type="match status" value="1"/>
</dbReference>
<evidence type="ECO:0000256" key="4">
    <source>
        <dbReference type="ARBA" id="ARBA00022598"/>
    </source>
</evidence>
<dbReference type="SUPFAM" id="SSF109604">
    <property type="entry name" value="HD-domain/PDEase-like"/>
    <property type="match status" value="1"/>
</dbReference>
<dbReference type="OrthoDB" id="9775440at2"/>
<dbReference type="NCBIfam" id="TIGR00211">
    <property type="entry name" value="glyS"/>
    <property type="match status" value="1"/>
</dbReference>
<feature type="domain" description="DALR anticodon binding" evidence="11">
    <location>
        <begin position="580"/>
        <end position="680"/>
    </location>
</feature>
<comment type="catalytic activity">
    <reaction evidence="9 10">
        <text>tRNA(Gly) + glycine + ATP = glycyl-tRNA(Gly) + AMP + diphosphate</text>
        <dbReference type="Rhea" id="RHEA:16013"/>
        <dbReference type="Rhea" id="RHEA-COMP:9664"/>
        <dbReference type="Rhea" id="RHEA-COMP:9683"/>
        <dbReference type="ChEBI" id="CHEBI:30616"/>
        <dbReference type="ChEBI" id="CHEBI:33019"/>
        <dbReference type="ChEBI" id="CHEBI:57305"/>
        <dbReference type="ChEBI" id="CHEBI:78442"/>
        <dbReference type="ChEBI" id="CHEBI:78522"/>
        <dbReference type="ChEBI" id="CHEBI:456215"/>
        <dbReference type="EC" id="6.1.1.14"/>
    </reaction>
</comment>
<evidence type="ECO:0000256" key="10">
    <source>
        <dbReference type="HAMAP-Rule" id="MF_00255"/>
    </source>
</evidence>
<keyword evidence="6 10" id="KW-0067">ATP-binding</keyword>
<dbReference type="EMBL" id="ACKP02000011">
    <property type="protein sequence ID" value="EEX78103.1"/>
    <property type="molecule type" value="Genomic_DNA"/>
</dbReference>
<dbReference type="InterPro" id="IPR006194">
    <property type="entry name" value="Gly-tRNA-synth_heterodimer"/>
</dbReference>
<evidence type="ECO:0000256" key="1">
    <source>
        <dbReference type="ARBA" id="ARBA00004496"/>
    </source>
</evidence>
<dbReference type="GO" id="GO:0004820">
    <property type="term" value="F:glycine-tRNA ligase activity"/>
    <property type="evidence" value="ECO:0007669"/>
    <property type="project" value="UniProtKB-UniRule"/>
</dbReference>
<proteinExistence type="inferred from homology"/>
<evidence type="ECO:0000313" key="12">
    <source>
        <dbReference type="EMBL" id="AEC00553.1"/>
    </source>
</evidence>
<dbReference type="eggNOG" id="COG0751">
    <property type="taxonomic scope" value="Bacteria"/>
</dbReference>
<dbReference type="GO" id="GO:0006420">
    <property type="term" value="P:arginyl-tRNA aminoacylation"/>
    <property type="evidence" value="ECO:0007669"/>
    <property type="project" value="InterPro"/>
</dbReference>
<gene>
    <name evidence="10 13" type="primary">glyS</name>
    <name evidence="12" type="ordered locus">Selsp_1597</name>
    <name evidence="13" type="ORF">SELSPUOL_00584</name>
</gene>
<evidence type="ECO:0000313" key="15">
    <source>
        <dbReference type="Proteomes" id="UP000011124"/>
    </source>
</evidence>
<keyword evidence="3 10" id="KW-0963">Cytoplasm</keyword>
<evidence type="ECO:0000256" key="8">
    <source>
        <dbReference type="ARBA" id="ARBA00023146"/>
    </source>
</evidence>
<dbReference type="STRING" id="546271.Selsp_1597"/>
<dbReference type="PRINTS" id="PR01045">
    <property type="entry name" value="TRNASYNTHGB"/>
</dbReference>
<dbReference type="InterPro" id="IPR015944">
    <property type="entry name" value="Gly-tRNA-synth_bsu"/>
</dbReference>
<dbReference type="HOGENOM" id="CLU_007220_2_2_9"/>
<keyword evidence="5 10" id="KW-0547">Nucleotide-binding</keyword>
<dbReference type="Proteomes" id="UP000011124">
    <property type="component" value="Chromosome"/>
</dbReference>
<dbReference type="GO" id="GO:0006426">
    <property type="term" value="P:glycyl-tRNA aminoacylation"/>
    <property type="evidence" value="ECO:0007669"/>
    <property type="project" value="UniProtKB-UniRule"/>
</dbReference>
<protein>
    <recommendedName>
        <fullName evidence="10">Glycine--tRNA ligase beta subunit</fullName>
        <ecNumber evidence="10">6.1.1.14</ecNumber>
    </recommendedName>
    <alternativeName>
        <fullName evidence="10">Glycyl-tRNA synthetase beta subunit</fullName>
        <shortName evidence="10">GlyRS</shortName>
    </alternativeName>
</protein>
<reference evidence="13 14" key="1">
    <citation type="submission" date="2009-09" db="EMBL/GenBank/DDBJ databases">
        <authorList>
            <person name="Weinstock G."/>
            <person name="Sodergren E."/>
            <person name="Clifton S."/>
            <person name="Fulton L."/>
            <person name="Fulton B."/>
            <person name="Courtney L."/>
            <person name="Fronick C."/>
            <person name="Harrison M."/>
            <person name="Strong C."/>
            <person name="Farmer C."/>
            <person name="Delahaunty K."/>
            <person name="Markovic C."/>
            <person name="Hall O."/>
            <person name="Minx P."/>
            <person name="Tomlinson C."/>
            <person name="Mitreva M."/>
            <person name="Nelson J."/>
            <person name="Hou S."/>
            <person name="Wollam A."/>
            <person name="Pepin K.H."/>
            <person name="Johnson M."/>
            <person name="Bhonagiri V."/>
            <person name="Nash W.E."/>
            <person name="Warren W."/>
            <person name="Chinwalla A."/>
            <person name="Mardis E.R."/>
            <person name="Wilson R.K."/>
        </authorList>
    </citation>
    <scope>NUCLEOTIDE SEQUENCE [LARGE SCALE GENOMIC DNA]</scope>
    <source>
        <strain evidence="13">ATCC 35185</strain>
        <strain evidence="14">ATCC 35185 / DSM 20758 / VPI D19B-28</strain>
    </source>
</reference>
<comment type="similarity">
    <text evidence="2 10">Belongs to the class-II aminoacyl-tRNA synthetase family.</text>
</comment>
<dbReference type="HAMAP" id="MF_00255">
    <property type="entry name" value="Gly_tRNA_synth_beta"/>
    <property type="match status" value="1"/>
</dbReference>
<dbReference type="KEGG" id="ssg:Selsp_1597"/>
<keyword evidence="15" id="KW-1185">Reference proteome</keyword>
<evidence type="ECO:0000259" key="11">
    <source>
        <dbReference type="Pfam" id="PF05746"/>
    </source>
</evidence>
<evidence type="ECO:0000256" key="7">
    <source>
        <dbReference type="ARBA" id="ARBA00022917"/>
    </source>
</evidence>
<dbReference type="GO" id="GO:0005829">
    <property type="term" value="C:cytosol"/>
    <property type="evidence" value="ECO:0007669"/>
    <property type="project" value="TreeGrafter"/>
</dbReference>
<evidence type="ECO:0000313" key="14">
    <source>
        <dbReference type="Proteomes" id="UP000003505"/>
    </source>
</evidence>
<organism evidence="13 14">
    <name type="scientific">Selenomonas sputigena (strain ATCC 35185 / DSM 20758 / CCUG 44933 / VPI D19B-28)</name>
    <dbReference type="NCBI Taxonomy" id="546271"/>
    <lineage>
        <taxon>Bacteria</taxon>
        <taxon>Bacillati</taxon>
        <taxon>Bacillota</taxon>
        <taxon>Negativicutes</taxon>
        <taxon>Selenomonadales</taxon>
        <taxon>Selenomonadaceae</taxon>
        <taxon>Selenomonas</taxon>
    </lineage>
</organism>
<keyword evidence="4 10" id="KW-0436">Ligase</keyword>